<proteinExistence type="predicted"/>
<dbReference type="Proteomes" id="UP001500221">
    <property type="component" value="Unassembled WGS sequence"/>
</dbReference>
<evidence type="ECO:0000313" key="1">
    <source>
        <dbReference type="EMBL" id="GAA5153886.1"/>
    </source>
</evidence>
<dbReference type="SUPFAM" id="SSF46955">
    <property type="entry name" value="Putative DNA-binding domain"/>
    <property type="match status" value="1"/>
</dbReference>
<accession>A0ABP9PZ60</accession>
<dbReference type="InterPro" id="IPR009061">
    <property type="entry name" value="DNA-bd_dom_put_sf"/>
</dbReference>
<dbReference type="EMBL" id="BAABKG010000005">
    <property type="protein sequence ID" value="GAA5153886.1"/>
    <property type="molecule type" value="Genomic_DNA"/>
</dbReference>
<evidence type="ECO:0008006" key="3">
    <source>
        <dbReference type="Google" id="ProtNLM"/>
    </source>
</evidence>
<keyword evidence="2" id="KW-1185">Reference proteome</keyword>
<dbReference type="InterPro" id="IPR010093">
    <property type="entry name" value="SinI_DNA-bd"/>
</dbReference>
<name>A0ABP9PZ60_9ACTN</name>
<evidence type="ECO:0000313" key="2">
    <source>
        <dbReference type="Proteomes" id="UP001500221"/>
    </source>
</evidence>
<organism evidence="1 2">
    <name type="scientific">Nocardioides marinquilinus</name>
    <dbReference type="NCBI Taxonomy" id="1210400"/>
    <lineage>
        <taxon>Bacteria</taxon>
        <taxon>Bacillati</taxon>
        <taxon>Actinomycetota</taxon>
        <taxon>Actinomycetes</taxon>
        <taxon>Propionibacteriales</taxon>
        <taxon>Nocardioidaceae</taxon>
        <taxon>Nocardioides</taxon>
    </lineage>
</organism>
<reference evidence="2" key="1">
    <citation type="journal article" date="2019" name="Int. J. Syst. Evol. Microbiol.">
        <title>The Global Catalogue of Microorganisms (GCM) 10K type strain sequencing project: providing services to taxonomists for standard genome sequencing and annotation.</title>
        <authorList>
            <consortium name="The Broad Institute Genomics Platform"/>
            <consortium name="The Broad Institute Genome Sequencing Center for Infectious Disease"/>
            <person name="Wu L."/>
            <person name="Ma J."/>
        </authorList>
    </citation>
    <scope>NUCLEOTIDE SEQUENCE [LARGE SCALE GENOMIC DNA]</scope>
    <source>
        <strain evidence="2">JCM 18459</strain>
    </source>
</reference>
<dbReference type="NCBIfam" id="TIGR01764">
    <property type="entry name" value="excise"/>
    <property type="match status" value="1"/>
</dbReference>
<dbReference type="RefSeq" id="WP_345462031.1">
    <property type="nucleotide sequence ID" value="NZ_BAABKG010000005.1"/>
</dbReference>
<comment type="caution">
    <text evidence="1">The sequence shown here is derived from an EMBL/GenBank/DDBJ whole genome shotgun (WGS) entry which is preliminary data.</text>
</comment>
<sequence>MALRRLISRTNAARMLDESTRTIDRRIERGELTAYRTGTRSVRLDAAEVEALAVPMEREAV</sequence>
<gene>
    <name evidence="1" type="ORF">GCM10023340_36560</name>
</gene>
<protein>
    <recommendedName>
        <fullName evidence="3">DNA-binding protein</fullName>
    </recommendedName>
</protein>